<reference evidence="1" key="1">
    <citation type="submission" date="2022-11" db="EMBL/GenBank/DDBJ databases">
        <title>Genome Sequence of Cubamyces cubensis.</title>
        <authorList>
            <person name="Buettner E."/>
        </authorList>
    </citation>
    <scope>NUCLEOTIDE SEQUENCE</scope>
    <source>
        <strain evidence="1">MPL-01</strain>
    </source>
</reference>
<accession>A0AAD7X9X1</accession>
<evidence type="ECO:0000313" key="2">
    <source>
        <dbReference type="Proteomes" id="UP001215151"/>
    </source>
</evidence>
<proteinExistence type="predicted"/>
<dbReference type="AlphaFoldDB" id="A0AAD7X9X1"/>
<dbReference type="SUPFAM" id="SSF52047">
    <property type="entry name" value="RNI-like"/>
    <property type="match status" value="1"/>
</dbReference>
<dbReference type="Proteomes" id="UP001215151">
    <property type="component" value="Unassembled WGS sequence"/>
</dbReference>
<dbReference type="InterPro" id="IPR032675">
    <property type="entry name" value="LRR_dom_sf"/>
</dbReference>
<evidence type="ECO:0008006" key="3">
    <source>
        <dbReference type="Google" id="ProtNLM"/>
    </source>
</evidence>
<dbReference type="Gene3D" id="3.80.10.10">
    <property type="entry name" value="Ribonuclease Inhibitor"/>
    <property type="match status" value="1"/>
</dbReference>
<gene>
    <name evidence="1" type="ORF">ONZ51_g7747</name>
</gene>
<protein>
    <recommendedName>
        <fullName evidence="3">F-box domain-containing protein</fullName>
    </recommendedName>
</protein>
<keyword evidence="2" id="KW-1185">Reference proteome</keyword>
<organism evidence="1 2">
    <name type="scientific">Trametes cubensis</name>
    <dbReference type="NCBI Taxonomy" id="1111947"/>
    <lineage>
        <taxon>Eukaryota</taxon>
        <taxon>Fungi</taxon>
        <taxon>Dikarya</taxon>
        <taxon>Basidiomycota</taxon>
        <taxon>Agaricomycotina</taxon>
        <taxon>Agaricomycetes</taxon>
        <taxon>Polyporales</taxon>
        <taxon>Polyporaceae</taxon>
        <taxon>Trametes</taxon>
    </lineage>
</organism>
<name>A0AAD7X9X1_9APHY</name>
<dbReference type="EMBL" id="JAPEVG010000215">
    <property type="protein sequence ID" value="KAJ8473631.1"/>
    <property type="molecule type" value="Genomic_DNA"/>
</dbReference>
<sequence>MHPLLRVFSSYEDEPEGVVLRRNITNAEWARFRRYAHCVRDFRWETDMTIPSYVWILLAQRSNGLPLLPNLRILEARSMRPSDFARLLLLLPQTLCEVAISFSDIYIPPDPSDQAAIILEAIVPSFPHLKKLELVRYFPLAQQLLHPLLQCPKLESLTLPRDVPLDLSFLRGLAQMGTLKSLSVAVDLGHSPDELDLSFLQAFRELEELCLAGHDLDLSTMIAAMKPTALRHFGITFNDALASEAIGQALRIIHTHLPLTITKYEIAAVDLRGPDPRMSDILEPALLLTKLTHLSCDLGELVVHLSDYDLTRMARTWSDMRCLKLVSDEPQRRQHFGLAYRPTFRALLEFAQCCPDLHTLYLPCLDVSNLPMMYDIPVLDHPLHNVSFVNLYGTVTSAFAILLDRIFPHFEELDIFASGDTDNLSRLRDSAAQTGRNVYANVCLTFSQRCICIIGSPVLSSWPSPPPSSAAALLVPEWSAGLYPNTSMNLAGDLCCPSTMVRAFCAPYDD</sequence>
<evidence type="ECO:0000313" key="1">
    <source>
        <dbReference type="EMBL" id="KAJ8473631.1"/>
    </source>
</evidence>
<comment type="caution">
    <text evidence="1">The sequence shown here is derived from an EMBL/GenBank/DDBJ whole genome shotgun (WGS) entry which is preliminary data.</text>
</comment>